<accession>A0A4R3IB30</accession>
<protein>
    <submittedName>
        <fullName evidence="1">Uncharacterized protein</fullName>
    </submittedName>
</protein>
<dbReference type="RefSeq" id="WP_132698591.1">
    <property type="nucleotide sequence ID" value="NZ_SLZR01000001.1"/>
</dbReference>
<keyword evidence="2" id="KW-1185">Reference proteome</keyword>
<dbReference type="AlphaFoldDB" id="A0A4R3IB30"/>
<organism evidence="1 2">
    <name type="scientific">Reinekea marinisedimentorum</name>
    <dbReference type="NCBI Taxonomy" id="230495"/>
    <lineage>
        <taxon>Bacteria</taxon>
        <taxon>Pseudomonadati</taxon>
        <taxon>Pseudomonadota</taxon>
        <taxon>Gammaproteobacteria</taxon>
        <taxon>Oceanospirillales</taxon>
        <taxon>Saccharospirillaceae</taxon>
        <taxon>Reinekea</taxon>
    </lineage>
</organism>
<dbReference type="EMBL" id="SLZR01000001">
    <property type="protein sequence ID" value="TCS43661.1"/>
    <property type="molecule type" value="Genomic_DNA"/>
</dbReference>
<name>A0A4R3IB30_9GAMM</name>
<gene>
    <name evidence="1" type="ORF">BCF53_1013</name>
</gene>
<dbReference type="Proteomes" id="UP000295793">
    <property type="component" value="Unassembled WGS sequence"/>
</dbReference>
<comment type="caution">
    <text evidence="1">The sequence shown here is derived from an EMBL/GenBank/DDBJ whole genome shotgun (WGS) entry which is preliminary data.</text>
</comment>
<sequence length="145" mass="15823">MEKKILSVALAIAAVTLSSCGSESGGGESADITSLKDLAGVYDDSDSYEDGTVDEYFILVRENGSVASFDYAGDSYDDYDDCYWIFDDEDTLTHVSGSTFYSEYNDENVTVTSEGSKYTFSTGSESFSMVKTNMIEADLTPECDY</sequence>
<proteinExistence type="predicted"/>
<evidence type="ECO:0000313" key="2">
    <source>
        <dbReference type="Proteomes" id="UP000295793"/>
    </source>
</evidence>
<reference evidence="1 2" key="1">
    <citation type="submission" date="2019-03" db="EMBL/GenBank/DDBJ databases">
        <title>Genomic Encyclopedia of Archaeal and Bacterial Type Strains, Phase II (KMG-II): from individual species to whole genera.</title>
        <authorList>
            <person name="Goeker M."/>
        </authorList>
    </citation>
    <scope>NUCLEOTIDE SEQUENCE [LARGE SCALE GENOMIC DNA]</scope>
    <source>
        <strain evidence="1 2">DSM 15388</strain>
    </source>
</reference>
<evidence type="ECO:0000313" key="1">
    <source>
        <dbReference type="EMBL" id="TCS43661.1"/>
    </source>
</evidence>
<dbReference type="PROSITE" id="PS51257">
    <property type="entry name" value="PROKAR_LIPOPROTEIN"/>
    <property type="match status" value="1"/>
</dbReference>